<gene>
    <name evidence="1" type="ORF">K239x_30070</name>
</gene>
<protein>
    <submittedName>
        <fullName evidence="1">Uncharacterized protein</fullName>
    </submittedName>
</protein>
<dbReference type="AlphaFoldDB" id="A0A517NV60"/>
<reference evidence="1 2" key="1">
    <citation type="submission" date="2019-02" db="EMBL/GenBank/DDBJ databases">
        <title>Deep-cultivation of Planctomycetes and their phenomic and genomic characterization uncovers novel biology.</title>
        <authorList>
            <person name="Wiegand S."/>
            <person name="Jogler M."/>
            <person name="Boedeker C."/>
            <person name="Pinto D."/>
            <person name="Vollmers J."/>
            <person name="Rivas-Marin E."/>
            <person name="Kohn T."/>
            <person name="Peeters S.H."/>
            <person name="Heuer A."/>
            <person name="Rast P."/>
            <person name="Oberbeckmann S."/>
            <person name="Bunk B."/>
            <person name="Jeske O."/>
            <person name="Meyerdierks A."/>
            <person name="Storesund J.E."/>
            <person name="Kallscheuer N."/>
            <person name="Luecker S."/>
            <person name="Lage O.M."/>
            <person name="Pohl T."/>
            <person name="Merkel B.J."/>
            <person name="Hornburger P."/>
            <person name="Mueller R.-W."/>
            <person name="Bruemmer F."/>
            <person name="Labrenz M."/>
            <person name="Spormann A.M."/>
            <person name="Op den Camp H."/>
            <person name="Overmann J."/>
            <person name="Amann R."/>
            <person name="Jetten M.S.M."/>
            <person name="Mascher T."/>
            <person name="Medema M.H."/>
            <person name="Devos D.P."/>
            <person name="Kaster A.-K."/>
            <person name="Ovreas L."/>
            <person name="Rohde M."/>
            <person name="Galperin M.Y."/>
            <person name="Jogler C."/>
        </authorList>
    </citation>
    <scope>NUCLEOTIDE SEQUENCE [LARGE SCALE GENOMIC DNA]</scope>
    <source>
        <strain evidence="1 2">K23_9</strain>
    </source>
</reference>
<organism evidence="1 2">
    <name type="scientific">Stieleria marina</name>
    <dbReference type="NCBI Taxonomy" id="1930275"/>
    <lineage>
        <taxon>Bacteria</taxon>
        <taxon>Pseudomonadati</taxon>
        <taxon>Planctomycetota</taxon>
        <taxon>Planctomycetia</taxon>
        <taxon>Pirellulales</taxon>
        <taxon>Pirellulaceae</taxon>
        <taxon>Stieleria</taxon>
    </lineage>
</organism>
<keyword evidence="2" id="KW-1185">Reference proteome</keyword>
<name>A0A517NV60_9BACT</name>
<dbReference type="EMBL" id="CP036526">
    <property type="protein sequence ID" value="QDT11014.1"/>
    <property type="molecule type" value="Genomic_DNA"/>
</dbReference>
<proteinExistence type="predicted"/>
<evidence type="ECO:0000313" key="2">
    <source>
        <dbReference type="Proteomes" id="UP000319817"/>
    </source>
</evidence>
<accession>A0A517NV60</accession>
<sequence length="230" mass="25165">MARLQIESTLAARGEQHRFGNILSHLHVMRPRMRCRSFVLLLALYTLTTFASELPAQKPTPASIERQQFNQVFVKVIIPVTARTPKQNGPVVESWVAEQLKELGETEYFAVTDWVPVCDGLLEDDEIDNRIWSGSLAGKNSGLFCPVGGDLPERNSGSVLLSVGGWSPASGYEARVTLADEPGTRAVEPVIHYSARGKRKAIPGKKPLAYVAILIGPPPRKPVTSHSDGE</sequence>
<dbReference type="Proteomes" id="UP000319817">
    <property type="component" value="Chromosome"/>
</dbReference>
<evidence type="ECO:0000313" key="1">
    <source>
        <dbReference type="EMBL" id="QDT11014.1"/>
    </source>
</evidence>